<dbReference type="EC" id="3.2.1.185" evidence="4"/>
<feature type="domain" description="Non-reducing end beta-L-arabinofuranosidase-like GH127 middle" evidence="3">
    <location>
        <begin position="438"/>
        <end position="532"/>
    </location>
</feature>
<dbReference type="EMBL" id="SJPJ01000001">
    <property type="protein sequence ID" value="TWT82774.1"/>
    <property type="molecule type" value="Genomic_DNA"/>
</dbReference>
<dbReference type="InterPro" id="IPR049046">
    <property type="entry name" value="Beta-AFase-like_GH127_middle"/>
</dbReference>
<dbReference type="Pfam" id="PF20620">
    <property type="entry name" value="DUF6805"/>
    <property type="match status" value="1"/>
</dbReference>
<evidence type="ECO:0000259" key="3">
    <source>
        <dbReference type="Pfam" id="PF20736"/>
    </source>
</evidence>
<dbReference type="PANTHER" id="PTHR31151:SF0">
    <property type="entry name" value="PROLINE-TRNA LIGASE (DUF1680)"/>
    <property type="match status" value="1"/>
</dbReference>
<feature type="domain" description="Glycoside hydrolase GH146 substrate-binding" evidence="2">
    <location>
        <begin position="649"/>
        <end position="783"/>
    </location>
</feature>
<dbReference type="InterPro" id="IPR008979">
    <property type="entry name" value="Galactose-bd-like_sf"/>
</dbReference>
<dbReference type="GO" id="GO:0005975">
    <property type="term" value="P:carbohydrate metabolic process"/>
    <property type="evidence" value="ECO:0007669"/>
    <property type="project" value="InterPro"/>
</dbReference>
<evidence type="ECO:0000313" key="5">
    <source>
        <dbReference type="Proteomes" id="UP000315010"/>
    </source>
</evidence>
<reference evidence="4 5" key="1">
    <citation type="submission" date="2019-02" db="EMBL/GenBank/DDBJ databases">
        <title>Deep-cultivation of Planctomycetes and their phenomic and genomic characterization uncovers novel biology.</title>
        <authorList>
            <person name="Wiegand S."/>
            <person name="Jogler M."/>
            <person name="Boedeker C."/>
            <person name="Pinto D."/>
            <person name="Vollmers J."/>
            <person name="Rivas-Marin E."/>
            <person name="Kohn T."/>
            <person name="Peeters S.H."/>
            <person name="Heuer A."/>
            <person name="Rast P."/>
            <person name="Oberbeckmann S."/>
            <person name="Bunk B."/>
            <person name="Jeske O."/>
            <person name="Meyerdierks A."/>
            <person name="Storesund J.E."/>
            <person name="Kallscheuer N."/>
            <person name="Luecker S."/>
            <person name="Lage O.M."/>
            <person name="Pohl T."/>
            <person name="Merkel B.J."/>
            <person name="Hornburger P."/>
            <person name="Mueller R.-W."/>
            <person name="Bruemmer F."/>
            <person name="Labrenz M."/>
            <person name="Spormann A.M."/>
            <person name="Op Den Camp H."/>
            <person name="Overmann J."/>
            <person name="Amann R."/>
            <person name="Jetten M.S.M."/>
            <person name="Mascher T."/>
            <person name="Medema M.H."/>
            <person name="Devos D.P."/>
            <person name="Kaster A.-K."/>
            <person name="Ovreas L."/>
            <person name="Rohde M."/>
            <person name="Galperin M.Y."/>
            <person name="Jogler C."/>
        </authorList>
    </citation>
    <scope>NUCLEOTIDE SEQUENCE [LARGE SCALE GENOMIC DNA]</scope>
    <source>
        <strain evidence="4 5">CA13</strain>
    </source>
</reference>
<proteinExistence type="predicted"/>
<dbReference type="GO" id="GO:0102478">
    <property type="term" value="F:beta-L-arabinofuranosidase activity"/>
    <property type="evidence" value="ECO:0007669"/>
    <property type="project" value="UniProtKB-EC"/>
</dbReference>
<keyword evidence="4" id="KW-0326">Glycosidase</keyword>
<dbReference type="SUPFAM" id="SSF48208">
    <property type="entry name" value="Six-hairpin glycosidases"/>
    <property type="match status" value="1"/>
</dbReference>
<dbReference type="Pfam" id="PF20736">
    <property type="entry name" value="Glyco_hydro127M"/>
    <property type="match status" value="1"/>
</dbReference>
<accession>A0A5C5Z690</accession>
<sequence>MLTHSRLILVIGYFACFGMLDQTTSAEKPLIQKVKSAAPPLAQPFALSDVRLLDGPFKQAQDIAIDYLLSLEPDRLLANFRSEAGLKPKAEHYGGWESQGVSGHCGGHYLSACALAYAATGDKRLLDCVNYFVDELGHCQEANADGYVGAIPEGKRVYAEVAAGNIRSAGFDLNGVWVPNYTMHKLFAGLRDAYRLTGNRQALEIETKLTDWFVKVHANLTDDQMQQIMVAEHGGLNETLVDLYVDTGDERYLALSKRFHHKQILDPLAAQKDILPGEHANTQIPKIVGVARRHEITGDTEDQRIANFFWDRVVNHHSYVTGGHCDHEHFGPPDELNNRLSPWTTETCNVYNMLKLSMHVFGWNPSSKVADFYERALLNHMRSSQHPDGRVIYNLSLQPGHMKEYQSQYDGFTCCVGTGMENHVKYGEAIYFHGADNVWVNLFIPSKVQWTDHGVTLTQTTQWPQQDTTRFTIESLQPQTFSLCIRKPYWTAGETEVSVNGKIQEATADQHGYVMIERQWKSGDVVDVKLPMGLRTESMPDNKDRIAVFYGPTLLAADLGPIDDSKATEPFYVPVLLTDNQPVDQWVKAIDRNSLQFETDGVGKPRDVKLVPFYPLHERRFTVYLDRYTSEQWAEQEAKWLAEKEKEKQLETRTIDVLRIGEMQPERDHNLKSKNSHAGEHQGRKWRDARGGWFSFEMQVDPTAANELQCTYWGGETGNRTFDILVNGKKIASQTLHQDQPGEFFNVVYAIDNEIIGGQTIATVRMECTAEAMAGGLFGCRMLRAEQGDPEANIKEVETSIGDGQSTILPLTSSWRYVTDYPSTGWNLANFDDSDWQVGPSGFGDGEQAKTHWDSGQIWQRGNLSLDSIPASPQLKIYHRGDVQVYVNGIKVADVIGNTPRFVPLPIEGKAKQSLKQGENLVAVHATCIGESPMIVLRVEATATQGSAPAPLYRDPRFDGAADPMAVWNRQKKC</sequence>
<dbReference type="PANTHER" id="PTHR31151">
    <property type="entry name" value="PROLINE-TRNA LIGASE (DUF1680)"/>
    <property type="match status" value="1"/>
</dbReference>
<evidence type="ECO:0000259" key="1">
    <source>
        <dbReference type="Pfam" id="PF07944"/>
    </source>
</evidence>
<evidence type="ECO:0000259" key="2">
    <source>
        <dbReference type="Pfam" id="PF20620"/>
    </source>
</evidence>
<keyword evidence="5" id="KW-1185">Reference proteome</keyword>
<dbReference type="Gene3D" id="2.60.120.260">
    <property type="entry name" value="Galactose-binding domain-like"/>
    <property type="match status" value="2"/>
</dbReference>
<feature type="domain" description="Non-reducing end beta-L-arabinofuranosidase-like GH127 catalytic" evidence="1">
    <location>
        <begin position="49"/>
        <end position="428"/>
    </location>
</feature>
<dbReference type="InterPro" id="IPR008928">
    <property type="entry name" value="6-hairpin_glycosidase_sf"/>
</dbReference>
<dbReference type="RefSeq" id="WP_419194591.1">
    <property type="nucleotide sequence ID" value="NZ_SJPJ01000001.1"/>
</dbReference>
<dbReference type="InterPro" id="IPR046544">
    <property type="entry name" value="GH146_SB_dom"/>
</dbReference>
<keyword evidence="4" id="KW-0378">Hydrolase</keyword>
<dbReference type="Pfam" id="PF07944">
    <property type="entry name" value="Beta-AFase-like_GH127_cat"/>
    <property type="match status" value="1"/>
</dbReference>
<protein>
    <submittedName>
        <fullName evidence="4">Non-reducing end beta-L-arabinofuranosidase</fullName>
        <ecNumber evidence="4">3.2.1.185</ecNumber>
    </submittedName>
</protein>
<dbReference type="InterPro" id="IPR012878">
    <property type="entry name" value="Beta-AFase-like_GH127_cat"/>
</dbReference>
<evidence type="ECO:0000313" key="4">
    <source>
        <dbReference type="EMBL" id="TWT82774.1"/>
    </source>
</evidence>
<dbReference type="SUPFAM" id="SSF49785">
    <property type="entry name" value="Galactose-binding domain-like"/>
    <property type="match status" value="1"/>
</dbReference>
<dbReference type="AlphaFoldDB" id="A0A5C5Z690"/>
<name>A0A5C5Z690_9BACT</name>
<dbReference type="Proteomes" id="UP000315010">
    <property type="component" value="Unassembled WGS sequence"/>
</dbReference>
<comment type="caution">
    <text evidence="4">The sequence shown here is derived from an EMBL/GenBank/DDBJ whole genome shotgun (WGS) entry which is preliminary data.</text>
</comment>
<gene>
    <name evidence="4" type="primary">hypBA1_4</name>
    <name evidence="4" type="ORF">CA13_42370</name>
</gene>
<organism evidence="4 5">
    <name type="scientific">Novipirellula herctigrandis</name>
    <dbReference type="NCBI Taxonomy" id="2527986"/>
    <lineage>
        <taxon>Bacteria</taxon>
        <taxon>Pseudomonadati</taxon>
        <taxon>Planctomycetota</taxon>
        <taxon>Planctomycetia</taxon>
        <taxon>Pirellulales</taxon>
        <taxon>Pirellulaceae</taxon>
        <taxon>Novipirellula</taxon>
    </lineage>
</organism>